<dbReference type="Proteomes" id="UP000037939">
    <property type="component" value="Unassembled WGS sequence"/>
</dbReference>
<dbReference type="InterPro" id="IPR007812">
    <property type="entry name" value="T2SS_protein-GspL"/>
</dbReference>
<dbReference type="SUPFAM" id="SSF53067">
    <property type="entry name" value="Actin-like ATPase domain"/>
    <property type="match status" value="1"/>
</dbReference>
<evidence type="ECO:0000256" key="2">
    <source>
        <dbReference type="ARBA" id="ARBA00005318"/>
    </source>
</evidence>
<dbReference type="InterPro" id="IPR025691">
    <property type="entry name" value="GspL_pp_dom"/>
</dbReference>
<dbReference type="Pfam" id="PF05134">
    <property type="entry name" value="T2SSL"/>
    <property type="match status" value="1"/>
</dbReference>
<dbReference type="EMBL" id="LAQT01000004">
    <property type="protein sequence ID" value="KPC53853.1"/>
    <property type="molecule type" value="Genomic_DNA"/>
</dbReference>
<comment type="caution">
    <text evidence="13">The sequence shown here is derived from an EMBL/GenBank/DDBJ whole genome shotgun (WGS) entry which is preliminary data.</text>
</comment>
<keyword evidence="14" id="KW-1185">Reference proteome</keyword>
<evidence type="ECO:0000256" key="4">
    <source>
        <dbReference type="ARBA" id="ARBA00022475"/>
    </source>
</evidence>
<dbReference type="Pfam" id="PF12693">
    <property type="entry name" value="GspL_C"/>
    <property type="match status" value="1"/>
</dbReference>
<evidence type="ECO:0000256" key="5">
    <source>
        <dbReference type="ARBA" id="ARBA00022519"/>
    </source>
</evidence>
<evidence type="ECO:0000256" key="1">
    <source>
        <dbReference type="ARBA" id="ARBA00004377"/>
    </source>
</evidence>
<comment type="subcellular location">
    <subcellularLocation>
        <location evidence="1">Cell inner membrane</location>
        <topology evidence="1">Single-pass membrane protein</topology>
    </subcellularLocation>
</comment>
<reference evidence="13 14" key="1">
    <citation type="submission" date="2015-07" db="EMBL/GenBank/DDBJ databases">
        <title>Draft genome sequence of the Amantichitinum ursilacus IGB-41, a new chitin-degrading bacterium.</title>
        <authorList>
            <person name="Kirstahler P."/>
            <person name="Guenther M."/>
            <person name="Grumaz C."/>
            <person name="Rupp S."/>
            <person name="Zibek S."/>
            <person name="Sohn K."/>
        </authorList>
    </citation>
    <scope>NUCLEOTIDE SEQUENCE [LARGE SCALE GENOMIC DNA]</scope>
    <source>
        <strain evidence="13 14">IGB-41</strain>
    </source>
</reference>
<keyword evidence="3" id="KW-0813">Transport</keyword>
<evidence type="ECO:0000259" key="12">
    <source>
        <dbReference type="Pfam" id="PF12693"/>
    </source>
</evidence>
<evidence type="ECO:0000256" key="3">
    <source>
        <dbReference type="ARBA" id="ARBA00022448"/>
    </source>
</evidence>
<evidence type="ECO:0000256" key="10">
    <source>
        <dbReference type="SAM" id="Phobius"/>
    </source>
</evidence>
<dbReference type="AlphaFoldDB" id="A0A0N0GPI9"/>
<keyword evidence="8 10" id="KW-1133">Transmembrane helix</keyword>
<evidence type="ECO:0000256" key="6">
    <source>
        <dbReference type="ARBA" id="ARBA00022692"/>
    </source>
</evidence>
<keyword evidence="7" id="KW-0653">Protein transport</keyword>
<dbReference type="NCBIfam" id="TIGR01709">
    <property type="entry name" value="typeII_sec_gspL"/>
    <property type="match status" value="1"/>
</dbReference>
<dbReference type="GO" id="GO:0015627">
    <property type="term" value="C:type II protein secretion system complex"/>
    <property type="evidence" value="ECO:0007669"/>
    <property type="project" value="InterPro"/>
</dbReference>
<evidence type="ECO:0000256" key="9">
    <source>
        <dbReference type="ARBA" id="ARBA00023136"/>
    </source>
</evidence>
<gene>
    <name evidence="13" type="ORF">WG78_07015</name>
</gene>
<evidence type="ECO:0000256" key="8">
    <source>
        <dbReference type="ARBA" id="ARBA00022989"/>
    </source>
</evidence>
<protein>
    <submittedName>
        <fullName evidence="13">GspL-like protein</fullName>
    </submittedName>
</protein>
<accession>A0A0N0GPI9</accession>
<dbReference type="RefSeq" id="WP_161805079.1">
    <property type="nucleotide sequence ID" value="NZ_LAQT01000004.1"/>
</dbReference>
<dbReference type="Gene3D" id="3.30.420.380">
    <property type="match status" value="1"/>
</dbReference>
<comment type="similarity">
    <text evidence="2">Belongs to the GSP L family.</text>
</comment>
<organism evidence="13 14">
    <name type="scientific">Amantichitinum ursilacus</name>
    <dbReference type="NCBI Taxonomy" id="857265"/>
    <lineage>
        <taxon>Bacteria</taxon>
        <taxon>Pseudomonadati</taxon>
        <taxon>Pseudomonadota</taxon>
        <taxon>Betaproteobacteria</taxon>
        <taxon>Neisseriales</taxon>
        <taxon>Chitinibacteraceae</taxon>
        <taxon>Amantichitinum</taxon>
    </lineage>
</organism>
<dbReference type="InterPro" id="IPR024230">
    <property type="entry name" value="GspL_cyto_dom"/>
</dbReference>
<evidence type="ECO:0000313" key="13">
    <source>
        <dbReference type="EMBL" id="KPC53853.1"/>
    </source>
</evidence>
<evidence type="ECO:0000256" key="7">
    <source>
        <dbReference type="ARBA" id="ARBA00022927"/>
    </source>
</evidence>
<keyword evidence="5" id="KW-0997">Cell inner membrane</keyword>
<evidence type="ECO:0000313" key="14">
    <source>
        <dbReference type="Proteomes" id="UP000037939"/>
    </source>
</evidence>
<dbReference type="GO" id="GO:0009276">
    <property type="term" value="C:Gram-negative-bacterium-type cell wall"/>
    <property type="evidence" value="ECO:0007669"/>
    <property type="project" value="InterPro"/>
</dbReference>
<dbReference type="InterPro" id="IPR043129">
    <property type="entry name" value="ATPase_NBD"/>
</dbReference>
<proteinExistence type="inferred from homology"/>
<feature type="domain" description="GspL cytoplasmic actin-ATPase-like" evidence="11">
    <location>
        <begin position="41"/>
        <end position="124"/>
    </location>
</feature>
<keyword evidence="4" id="KW-1003">Cell membrane</keyword>
<feature type="domain" description="GspL periplasmic" evidence="12">
    <location>
        <begin position="218"/>
        <end position="325"/>
    </location>
</feature>
<dbReference type="GO" id="GO:0005886">
    <property type="term" value="C:plasma membrane"/>
    <property type="evidence" value="ECO:0007669"/>
    <property type="project" value="UniProtKB-SubCell"/>
</dbReference>
<name>A0A0N0GPI9_9NEIS</name>
<sequence length="362" mass="38494">MSLSPTSFATLRVVIDGPPSPDTPVRWCGIEPSGQLQHGSGTVAQWPHAAAIELLVPATRYSQYLLALPAQSMQKLRALLPHALEERVLSDTSALHLAAGPAANAETRVVATDRNWLRGWAGLLANTQHRPRAAYAISDLVEPADETSRAVMDGGVMLVQHDEVAWFDDAQVATAWMADRPVQDLAWPDLCGDPARVDAINLLQGELSPKVRVPVDVLRLRRAGILLAAVVLVALVSALISWWSLRSDVASLQRELRQTFAAAFPGVPIVDPVLQLQSQLHSSGADRGNNSTGDLTAMLQKLDGIGPLSLKRLRYDAGQLQIDVATADVAAVQQKLTSAGLKADAQAGAGGVTTLRLGGAAQ</sequence>
<dbReference type="GO" id="GO:0015628">
    <property type="term" value="P:protein secretion by the type II secretion system"/>
    <property type="evidence" value="ECO:0007669"/>
    <property type="project" value="InterPro"/>
</dbReference>
<evidence type="ECO:0000259" key="11">
    <source>
        <dbReference type="Pfam" id="PF05134"/>
    </source>
</evidence>
<keyword evidence="9 10" id="KW-0472">Membrane</keyword>
<feature type="transmembrane region" description="Helical" evidence="10">
    <location>
        <begin position="225"/>
        <end position="245"/>
    </location>
</feature>
<dbReference type="STRING" id="857265.WG78_07015"/>
<keyword evidence="6 10" id="KW-0812">Transmembrane</keyword>